<reference evidence="2 3" key="1">
    <citation type="submission" date="2013-03" db="EMBL/GenBank/DDBJ databases">
        <authorList>
            <person name="Warren W."/>
            <person name="Wilson R.K."/>
        </authorList>
    </citation>
    <scope>NUCLEOTIDE SEQUENCE</scope>
</reference>
<feature type="transmembrane region" description="Helical" evidence="1">
    <location>
        <begin position="12"/>
        <end position="37"/>
    </location>
</feature>
<dbReference type="Ensembl" id="ENSMFAT00000085634.1">
    <property type="protein sequence ID" value="ENSMFAP00000063282.1"/>
    <property type="gene ID" value="ENSMFAG00000050687.1"/>
</dbReference>
<proteinExistence type="predicted"/>
<dbReference type="AlphaFoldDB" id="A0A7N9DGJ9"/>
<dbReference type="Proteomes" id="UP000233100">
    <property type="component" value="Chromosome 10"/>
</dbReference>
<reference evidence="2" key="3">
    <citation type="submission" date="2025-09" db="UniProtKB">
        <authorList>
            <consortium name="Ensembl"/>
        </authorList>
    </citation>
    <scope>IDENTIFICATION</scope>
</reference>
<evidence type="ECO:0000313" key="3">
    <source>
        <dbReference type="Proteomes" id="UP000233100"/>
    </source>
</evidence>
<organism evidence="2 3">
    <name type="scientific">Macaca fascicularis</name>
    <name type="common">Crab-eating macaque</name>
    <name type="synonym">Cynomolgus monkey</name>
    <dbReference type="NCBI Taxonomy" id="9541"/>
    <lineage>
        <taxon>Eukaryota</taxon>
        <taxon>Metazoa</taxon>
        <taxon>Chordata</taxon>
        <taxon>Craniata</taxon>
        <taxon>Vertebrata</taxon>
        <taxon>Euteleostomi</taxon>
        <taxon>Mammalia</taxon>
        <taxon>Eutheria</taxon>
        <taxon>Euarchontoglires</taxon>
        <taxon>Primates</taxon>
        <taxon>Haplorrhini</taxon>
        <taxon>Catarrhini</taxon>
        <taxon>Cercopithecidae</taxon>
        <taxon>Cercopithecinae</taxon>
        <taxon>Macaca</taxon>
    </lineage>
</organism>
<sequence>SGIHVQNVQVCYIVVLFFCCCSTTPLSSSIPIFMSFFSSI</sequence>
<keyword evidence="1" id="KW-0472">Membrane</keyword>
<keyword evidence="3" id="KW-1185">Reference proteome</keyword>
<accession>A0A7N9DGJ9</accession>
<name>A0A7N9DGJ9_MACFA</name>
<evidence type="ECO:0000313" key="2">
    <source>
        <dbReference type="Ensembl" id="ENSMFAP00000063282.1"/>
    </source>
</evidence>
<protein>
    <submittedName>
        <fullName evidence="2">Uncharacterized protein</fullName>
    </submittedName>
</protein>
<keyword evidence="1" id="KW-1133">Transmembrane helix</keyword>
<reference evidence="2" key="2">
    <citation type="submission" date="2025-08" db="UniProtKB">
        <authorList>
            <consortium name="Ensembl"/>
        </authorList>
    </citation>
    <scope>IDENTIFICATION</scope>
</reference>
<keyword evidence="1" id="KW-0812">Transmembrane</keyword>
<evidence type="ECO:0000256" key="1">
    <source>
        <dbReference type="SAM" id="Phobius"/>
    </source>
</evidence>